<dbReference type="InterPro" id="IPR036388">
    <property type="entry name" value="WH-like_DNA-bd_sf"/>
</dbReference>
<dbReference type="STRING" id="332977.SAMN05421740_101393"/>
<dbReference type="GO" id="GO:0003677">
    <property type="term" value="F:DNA binding"/>
    <property type="evidence" value="ECO:0007669"/>
    <property type="project" value="InterPro"/>
</dbReference>
<evidence type="ECO:0000313" key="8">
    <source>
        <dbReference type="Proteomes" id="UP000198916"/>
    </source>
</evidence>
<dbReference type="InterPro" id="IPR013324">
    <property type="entry name" value="RNA_pol_sigma_r3/r4-like"/>
</dbReference>
<dbReference type="InterPro" id="IPR014284">
    <property type="entry name" value="RNA_pol_sigma-70_dom"/>
</dbReference>
<evidence type="ECO:0000256" key="1">
    <source>
        <dbReference type="ARBA" id="ARBA00010641"/>
    </source>
</evidence>
<accession>A0A1H7FM19</accession>
<dbReference type="Proteomes" id="UP000198916">
    <property type="component" value="Unassembled WGS sequence"/>
</dbReference>
<comment type="similarity">
    <text evidence="1">Belongs to the sigma-70 factor family. ECF subfamily.</text>
</comment>
<name>A0A1H7FM19_9SPHI</name>
<dbReference type="SUPFAM" id="SSF88946">
    <property type="entry name" value="Sigma2 domain of RNA polymerase sigma factors"/>
    <property type="match status" value="1"/>
</dbReference>
<dbReference type="NCBIfam" id="TIGR02937">
    <property type="entry name" value="sigma70-ECF"/>
    <property type="match status" value="1"/>
</dbReference>
<gene>
    <name evidence="7" type="ORF">SAMN05421740_101393</name>
</gene>
<dbReference type="AlphaFoldDB" id="A0A1H7FM19"/>
<sequence>MMDQTLELRWWEAVRQQDDRKLFDRLYLGHWEKLYAIAWSRTKDEAVAKDIVQDVFVSFWERRKDITIRTGVGQYLTGALKNRLIDYFQSEQVKQRVFAYVLGQMEAFLRQSDDAWSYQEVEDILEDELEKMPDNMRKSFLLKLDNLSTPDIAKRLNLAEQTVSNLLTEASKRLRKNLPHRFQDNAMPILITFLQVIHDLLTNK</sequence>
<reference evidence="8" key="1">
    <citation type="submission" date="2016-10" db="EMBL/GenBank/DDBJ databases">
        <authorList>
            <person name="Varghese N."/>
            <person name="Submissions S."/>
        </authorList>
    </citation>
    <scope>NUCLEOTIDE SEQUENCE [LARGE SCALE GENOMIC DNA]</scope>
    <source>
        <strain evidence="8">Jip14</strain>
    </source>
</reference>
<proteinExistence type="inferred from homology"/>
<dbReference type="InterPro" id="IPR039425">
    <property type="entry name" value="RNA_pol_sigma-70-like"/>
</dbReference>
<dbReference type="OrthoDB" id="679904at2"/>
<keyword evidence="8" id="KW-1185">Reference proteome</keyword>
<evidence type="ECO:0000313" key="7">
    <source>
        <dbReference type="EMBL" id="SEK26834.1"/>
    </source>
</evidence>
<dbReference type="RefSeq" id="WP_090602341.1">
    <property type="nucleotide sequence ID" value="NZ_FNZR01000001.1"/>
</dbReference>
<keyword evidence="2" id="KW-0805">Transcription regulation</keyword>
<dbReference type="InterPro" id="IPR013249">
    <property type="entry name" value="RNA_pol_sigma70_r4_t2"/>
</dbReference>
<dbReference type="SUPFAM" id="SSF88659">
    <property type="entry name" value="Sigma3 and sigma4 domains of RNA polymerase sigma factors"/>
    <property type="match status" value="1"/>
</dbReference>
<evidence type="ECO:0000259" key="6">
    <source>
        <dbReference type="Pfam" id="PF08281"/>
    </source>
</evidence>
<dbReference type="Pfam" id="PF04542">
    <property type="entry name" value="Sigma70_r2"/>
    <property type="match status" value="1"/>
</dbReference>
<dbReference type="EMBL" id="FNZR01000001">
    <property type="protein sequence ID" value="SEK26834.1"/>
    <property type="molecule type" value="Genomic_DNA"/>
</dbReference>
<dbReference type="InterPro" id="IPR013325">
    <property type="entry name" value="RNA_pol_sigma_r2"/>
</dbReference>
<organism evidence="7 8">
    <name type="scientific">Parapedobacter koreensis</name>
    <dbReference type="NCBI Taxonomy" id="332977"/>
    <lineage>
        <taxon>Bacteria</taxon>
        <taxon>Pseudomonadati</taxon>
        <taxon>Bacteroidota</taxon>
        <taxon>Sphingobacteriia</taxon>
        <taxon>Sphingobacteriales</taxon>
        <taxon>Sphingobacteriaceae</taxon>
        <taxon>Parapedobacter</taxon>
    </lineage>
</organism>
<dbReference type="GO" id="GO:0016987">
    <property type="term" value="F:sigma factor activity"/>
    <property type="evidence" value="ECO:0007669"/>
    <property type="project" value="UniProtKB-KW"/>
</dbReference>
<dbReference type="PANTHER" id="PTHR43133">
    <property type="entry name" value="RNA POLYMERASE ECF-TYPE SIGMA FACTO"/>
    <property type="match status" value="1"/>
</dbReference>
<feature type="domain" description="RNA polymerase sigma-70 region 2" evidence="5">
    <location>
        <begin position="30"/>
        <end position="92"/>
    </location>
</feature>
<keyword evidence="3" id="KW-0731">Sigma factor</keyword>
<dbReference type="Gene3D" id="1.10.1740.10">
    <property type="match status" value="1"/>
</dbReference>
<evidence type="ECO:0000256" key="3">
    <source>
        <dbReference type="ARBA" id="ARBA00023082"/>
    </source>
</evidence>
<evidence type="ECO:0000256" key="4">
    <source>
        <dbReference type="ARBA" id="ARBA00023163"/>
    </source>
</evidence>
<dbReference type="PANTHER" id="PTHR43133:SF46">
    <property type="entry name" value="RNA POLYMERASE SIGMA-70 FACTOR ECF SUBFAMILY"/>
    <property type="match status" value="1"/>
</dbReference>
<dbReference type="Pfam" id="PF08281">
    <property type="entry name" value="Sigma70_r4_2"/>
    <property type="match status" value="1"/>
</dbReference>
<keyword evidence="4" id="KW-0804">Transcription</keyword>
<protein>
    <submittedName>
        <fullName evidence="7">RNA polymerase sigma-70 factor, ECF subfamily</fullName>
    </submittedName>
</protein>
<evidence type="ECO:0000256" key="2">
    <source>
        <dbReference type="ARBA" id="ARBA00023015"/>
    </source>
</evidence>
<dbReference type="InterPro" id="IPR007627">
    <property type="entry name" value="RNA_pol_sigma70_r2"/>
</dbReference>
<dbReference type="GO" id="GO:0006352">
    <property type="term" value="P:DNA-templated transcription initiation"/>
    <property type="evidence" value="ECO:0007669"/>
    <property type="project" value="InterPro"/>
</dbReference>
<feature type="domain" description="RNA polymerase sigma factor 70 region 4 type 2" evidence="6">
    <location>
        <begin position="124"/>
        <end position="174"/>
    </location>
</feature>
<dbReference type="Gene3D" id="1.10.10.10">
    <property type="entry name" value="Winged helix-like DNA-binding domain superfamily/Winged helix DNA-binding domain"/>
    <property type="match status" value="1"/>
</dbReference>
<evidence type="ECO:0000259" key="5">
    <source>
        <dbReference type="Pfam" id="PF04542"/>
    </source>
</evidence>